<accession>A0A4Z2IJJ8</accession>
<dbReference type="AlphaFoldDB" id="A0A4Z2IJJ8"/>
<dbReference type="EMBL" id="SRLO01000077">
    <property type="protein sequence ID" value="TNN77965.1"/>
    <property type="molecule type" value="Genomic_DNA"/>
</dbReference>
<evidence type="ECO:0000256" key="1">
    <source>
        <dbReference type="SAM" id="MobiDB-lite"/>
    </source>
</evidence>
<sequence length="93" mass="10137">MLRQAGTMKSSDSRFDPISPGRAVNDSEGEAGLRGVLIQTHMCTVSHQSAARLQRSDATPSAVERSAPERPPIKFLSMLETFSENLPSLRPDL</sequence>
<organism evidence="2 3">
    <name type="scientific">Liparis tanakae</name>
    <name type="common">Tanaka's snailfish</name>
    <dbReference type="NCBI Taxonomy" id="230148"/>
    <lineage>
        <taxon>Eukaryota</taxon>
        <taxon>Metazoa</taxon>
        <taxon>Chordata</taxon>
        <taxon>Craniata</taxon>
        <taxon>Vertebrata</taxon>
        <taxon>Euteleostomi</taxon>
        <taxon>Actinopterygii</taxon>
        <taxon>Neopterygii</taxon>
        <taxon>Teleostei</taxon>
        <taxon>Neoteleostei</taxon>
        <taxon>Acanthomorphata</taxon>
        <taxon>Eupercaria</taxon>
        <taxon>Perciformes</taxon>
        <taxon>Cottioidei</taxon>
        <taxon>Cottales</taxon>
        <taxon>Liparidae</taxon>
        <taxon>Liparis</taxon>
    </lineage>
</organism>
<gene>
    <name evidence="2" type="ORF">EYF80_011717</name>
</gene>
<feature type="compositionally biased region" description="Polar residues" evidence="1">
    <location>
        <begin position="48"/>
        <end position="59"/>
    </location>
</feature>
<reference evidence="2 3" key="1">
    <citation type="submission" date="2019-03" db="EMBL/GenBank/DDBJ databases">
        <title>First draft genome of Liparis tanakae, snailfish: a comprehensive survey of snailfish specific genes.</title>
        <authorList>
            <person name="Kim W."/>
            <person name="Song I."/>
            <person name="Jeong J.-H."/>
            <person name="Kim D."/>
            <person name="Kim S."/>
            <person name="Ryu S."/>
            <person name="Song J.Y."/>
            <person name="Lee S.K."/>
        </authorList>
    </citation>
    <scope>NUCLEOTIDE SEQUENCE [LARGE SCALE GENOMIC DNA]</scope>
    <source>
        <tissue evidence="2">Muscle</tissue>
    </source>
</reference>
<comment type="caution">
    <text evidence="2">The sequence shown here is derived from an EMBL/GenBank/DDBJ whole genome shotgun (WGS) entry which is preliminary data.</text>
</comment>
<feature type="region of interest" description="Disordered" evidence="1">
    <location>
        <begin position="1"/>
        <end position="28"/>
    </location>
</feature>
<keyword evidence="3" id="KW-1185">Reference proteome</keyword>
<evidence type="ECO:0000313" key="2">
    <source>
        <dbReference type="EMBL" id="TNN77965.1"/>
    </source>
</evidence>
<evidence type="ECO:0000313" key="3">
    <source>
        <dbReference type="Proteomes" id="UP000314294"/>
    </source>
</evidence>
<feature type="region of interest" description="Disordered" evidence="1">
    <location>
        <begin position="48"/>
        <end position="70"/>
    </location>
</feature>
<name>A0A4Z2IJJ8_9TELE</name>
<protein>
    <submittedName>
        <fullName evidence="2">Uncharacterized protein</fullName>
    </submittedName>
</protein>
<dbReference type="Proteomes" id="UP000314294">
    <property type="component" value="Unassembled WGS sequence"/>
</dbReference>
<proteinExistence type="predicted"/>